<dbReference type="SUPFAM" id="SSF52091">
    <property type="entry name" value="SpoIIaa-like"/>
    <property type="match status" value="1"/>
</dbReference>
<comment type="subcellular location">
    <subcellularLocation>
        <location evidence="1">Membrane</location>
        <topology evidence="1">Multi-pass membrane protein</topology>
    </subcellularLocation>
</comment>
<evidence type="ECO:0000313" key="8">
    <source>
        <dbReference type="Proteomes" id="UP000695023"/>
    </source>
</evidence>
<keyword evidence="4 6" id="KW-0472">Membrane</keyword>
<dbReference type="InterPro" id="IPR011547">
    <property type="entry name" value="SLC26A/SulP_dom"/>
</dbReference>
<protein>
    <submittedName>
        <fullName evidence="9">Solute carrier family 26 member 6-like</fullName>
    </submittedName>
</protein>
<evidence type="ECO:0000256" key="4">
    <source>
        <dbReference type="ARBA" id="ARBA00023136"/>
    </source>
</evidence>
<evidence type="ECO:0000256" key="5">
    <source>
        <dbReference type="SAM" id="MobiDB-lite"/>
    </source>
</evidence>
<dbReference type="Pfam" id="PF00916">
    <property type="entry name" value="Sulfate_transp"/>
    <property type="match status" value="1"/>
</dbReference>
<evidence type="ECO:0000256" key="1">
    <source>
        <dbReference type="ARBA" id="ARBA00004141"/>
    </source>
</evidence>
<dbReference type="CDD" id="cd07042">
    <property type="entry name" value="STAS_SulP_like_sulfate_transporter"/>
    <property type="match status" value="1"/>
</dbReference>
<dbReference type="AlphaFoldDB" id="A0A9Y6JDH8"/>
<organism evidence="8 9">
    <name type="scientific">Pundamilia nyererei</name>
    <dbReference type="NCBI Taxonomy" id="303518"/>
    <lineage>
        <taxon>Eukaryota</taxon>
        <taxon>Metazoa</taxon>
        <taxon>Chordata</taxon>
        <taxon>Craniata</taxon>
        <taxon>Vertebrata</taxon>
        <taxon>Euteleostomi</taxon>
        <taxon>Actinopterygii</taxon>
        <taxon>Neopterygii</taxon>
        <taxon>Teleostei</taxon>
        <taxon>Neoteleostei</taxon>
        <taxon>Acanthomorphata</taxon>
        <taxon>Ovalentaria</taxon>
        <taxon>Cichlomorphae</taxon>
        <taxon>Cichliformes</taxon>
        <taxon>Cichlidae</taxon>
        <taxon>African cichlids</taxon>
        <taxon>Pseudocrenilabrinae</taxon>
        <taxon>Haplochromini</taxon>
        <taxon>Pundamilia</taxon>
    </lineage>
</organism>
<dbReference type="GeneID" id="102201527"/>
<feature type="region of interest" description="Disordered" evidence="5">
    <location>
        <begin position="476"/>
        <end position="496"/>
    </location>
</feature>
<dbReference type="InterPro" id="IPR036513">
    <property type="entry name" value="STAS_dom_sf"/>
</dbReference>
<feature type="transmembrane region" description="Helical" evidence="6">
    <location>
        <begin position="176"/>
        <end position="198"/>
    </location>
</feature>
<dbReference type="PROSITE" id="PS50801">
    <property type="entry name" value="STAS"/>
    <property type="match status" value="1"/>
</dbReference>
<reference evidence="9" key="1">
    <citation type="submission" date="2025-08" db="UniProtKB">
        <authorList>
            <consortium name="RefSeq"/>
        </authorList>
    </citation>
    <scope>IDENTIFICATION</scope>
</reference>
<gene>
    <name evidence="9" type="primary">LOC102201527</name>
</gene>
<evidence type="ECO:0000313" key="9">
    <source>
        <dbReference type="RefSeq" id="XP_013766127.1"/>
    </source>
</evidence>
<feature type="region of interest" description="Disordered" evidence="5">
    <location>
        <begin position="415"/>
        <end position="454"/>
    </location>
</feature>
<evidence type="ECO:0000259" key="7">
    <source>
        <dbReference type="PROSITE" id="PS50801"/>
    </source>
</evidence>
<dbReference type="Gene3D" id="3.30.750.24">
    <property type="entry name" value="STAS domain"/>
    <property type="match status" value="1"/>
</dbReference>
<sequence length="598" mass="66536">MEEKDLQSVEYFVKREVLDELCLDEVAQKETWSTKLTLGDQVKEPLRCSVPRLKHILLTWVPVLSWLPRYSVRENALGDLISGCSVGIMHLPQGMAYALLASLRPVYGLYTSLFPVLVYFIFGTSRHISIGTFAVISIMVGSVTERLAPDSNFIVNGTNGTETVDIDKRDAYRVQVACSLTVLTGIFQILLGVVRFGFVVTYLSEPLIRGYTTGSACHVCVSQLKYLFGITPSRFTGPLSLIYTVLDICSLLPQTQMPELVVSLVALAVLIVVKEINDCYRQKLPLPIPIELVVVIAATIITHFCELPSKYNIDVVGEIPSGLKAPRAPDTTFFSGVIGDAFAVAIVGFAINISLSKTFGLKYGYKVDSNQAKEIPGIKIFRSSATIYYTNAEMFLEVLQEKTGIEIGKLLSAKKKRDAKQKRRQEKEKKKKKTKKEAKKQRDGNSVDFSMTETATDGLHKGQMNLAYEPDITMSDSDSATGSDHITEFPRHGDEEKKRACKSGTHSIILDISTTSFVDTVTVKTLKNIFRDFGEVDLDIYLAGCQACVVEQLEAADFFSASIPKSRLFITVHDAVLYIRKKQWKAYFVLDVSRNTQM</sequence>
<feature type="transmembrane region" description="Helical" evidence="6">
    <location>
        <begin position="260"/>
        <end position="277"/>
    </location>
</feature>
<feature type="domain" description="STAS" evidence="7">
    <location>
        <begin position="368"/>
        <end position="579"/>
    </location>
</feature>
<dbReference type="RefSeq" id="XP_013766127.1">
    <property type="nucleotide sequence ID" value="XM_013910673.1"/>
</dbReference>
<proteinExistence type="predicted"/>
<dbReference type="PROSITE" id="PS01130">
    <property type="entry name" value="SLC26A"/>
    <property type="match status" value="1"/>
</dbReference>
<accession>A0A9Y6JDH8</accession>
<feature type="transmembrane region" description="Helical" evidence="6">
    <location>
        <begin position="333"/>
        <end position="355"/>
    </location>
</feature>
<feature type="compositionally biased region" description="Basic and acidic residues" evidence="5">
    <location>
        <begin position="485"/>
        <end position="496"/>
    </location>
</feature>
<feature type="transmembrane region" description="Helical" evidence="6">
    <location>
        <begin position="97"/>
        <end position="122"/>
    </location>
</feature>
<evidence type="ECO:0000256" key="3">
    <source>
        <dbReference type="ARBA" id="ARBA00022989"/>
    </source>
</evidence>
<dbReference type="InterPro" id="IPR002645">
    <property type="entry name" value="STAS_dom"/>
</dbReference>
<name>A0A9Y6JDH8_9CICH</name>
<feature type="compositionally biased region" description="Basic residues" evidence="5">
    <location>
        <begin position="415"/>
        <end position="439"/>
    </location>
</feature>
<keyword evidence="8" id="KW-1185">Reference proteome</keyword>
<dbReference type="GO" id="GO:0008271">
    <property type="term" value="F:secondary active sulfate transmembrane transporter activity"/>
    <property type="evidence" value="ECO:0007669"/>
    <property type="project" value="InterPro"/>
</dbReference>
<evidence type="ECO:0000256" key="2">
    <source>
        <dbReference type="ARBA" id="ARBA00022692"/>
    </source>
</evidence>
<keyword evidence="2 6" id="KW-0812">Transmembrane</keyword>
<dbReference type="GO" id="GO:0016020">
    <property type="term" value="C:membrane"/>
    <property type="evidence" value="ECO:0007669"/>
    <property type="project" value="UniProtKB-SubCell"/>
</dbReference>
<dbReference type="InterPro" id="IPR018045">
    <property type="entry name" value="S04_transporter_CS"/>
</dbReference>
<evidence type="ECO:0000256" key="6">
    <source>
        <dbReference type="SAM" id="Phobius"/>
    </source>
</evidence>
<keyword evidence="3 6" id="KW-1133">Transmembrane helix</keyword>
<dbReference type="InterPro" id="IPR001902">
    <property type="entry name" value="SLC26A/SulP_fam"/>
</dbReference>
<dbReference type="PANTHER" id="PTHR11814">
    <property type="entry name" value="SULFATE TRANSPORTER"/>
    <property type="match status" value="1"/>
</dbReference>
<dbReference type="Proteomes" id="UP000695023">
    <property type="component" value="Unplaced"/>
</dbReference>